<accession>A0A370FBW3</accession>
<evidence type="ECO:0000256" key="1">
    <source>
        <dbReference type="ARBA" id="ARBA00022603"/>
    </source>
</evidence>
<proteinExistence type="inferred from homology"/>
<evidence type="ECO:0000256" key="2">
    <source>
        <dbReference type="ARBA" id="ARBA00022679"/>
    </source>
</evidence>
<feature type="domain" description="DNA methylase N-4/N-6" evidence="4">
    <location>
        <begin position="32"/>
        <end position="241"/>
    </location>
</feature>
<dbReference type="RefSeq" id="WP_211322636.1">
    <property type="nucleotide sequence ID" value="NZ_QQAV01000010.1"/>
</dbReference>
<name>A0A370FBW3_9BURK</name>
<evidence type="ECO:0000256" key="3">
    <source>
        <dbReference type="RuleBase" id="RU362026"/>
    </source>
</evidence>
<dbReference type="InterPro" id="IPR029063">
    <property type="entry name" value="SAM-dependent_MTases_sf"/>
</dbReference>
<dbReference type="AlphaFoldDB" id="A0A370FBW3"/>
<keyword evidence="1 5" id="KW-0489">Methyltransferase</keyword>
<organism evidence="5 6">
    <name type="scientific">Pseudacidovorax intermedius</name>
    <dbReference type="NCBI Taxonomy" id="433924"/>
    <lineage>
        <taxon>Bacteria</taxon>
        <taxon>Pseudomonadati</taxon>
        <taxon>Pseudomonadota</taxon>
        <taxon>Betaproteobacteria</taxon>
        <taxon>Burkholderiales</taxon>
        <taxon>Comamonadaceae</taxon>
        <taxon>Pseudacidovorax</taxon>
    </lineage>
</organism>
<comment type="similarity">
    <text evidence="3">Belongs to the N(4)/N(6)-methyltransferase family.</text>
</comment>
<dbReference type="GO" id="GO:0032259">
    <property type="term" value="P:methylation"/>
    <property type="evidence" value="ECO:0007669"/>
    <property type="project" value="UniProtKB-KW"/>
</dbReference>
<comment type="caution">
    <text evidence="5">The sequence shown here is derived from an EMBL/GenBank/DDBJ whole genome shotgun (WGS) entry which is preliminary data.</text>
</comment>
<dbReference type="GO" id="GO:0008170">
    <property type="term" value="F:N-methyltransferase activity"/>
    <property type="evidence" value="ECO:0007669"/>
    <property type="project" value="InterPro"/>
</dbReference>
<dbReference type="EC" id="2.1.1.-" evidence="3"/>
<dbReference type="PRINTS" id="PR00508">
    <property type="entry name" value="S21N4MTFRASE"/>
</dbReference>
<evidence type="ECO:0000259" key="4">
    <source>
        <dbReference type="Pfam" id="PF01555"/>
    </source>
</evidence>
<dbReference type="GO" id="GO:0003677">
    <property type="term" value="F:DNA binding"/>
    <property type="evidence" value="ECO:0007669"/>
    <property type="project" value="InterPro"/>
</dbReference>
<evidence type="ECO:0000313" key="5">
    <source>
        <dbReference type="EMBL" id="RDI20699.1"/>
    </source>
</evidence>
<keyword evidence="6" id="KW-1185">Reference proteome</keyword>
<dbReference type="Gene3D" id="3.40.50.150">
    <property type="entry name" value="Vaccinia Virus protein VP39"/>
    <property type="match status" value="1"/>
</dbReference>
<sequence length="271" mass="29717">MSGIRKVVIGNATLYRGECTQVLQDLQGDLAAVITDPPYSSGGMVRGDRMQSTAAKYVHDGTPQDAAHNVEFSGDNRDARSWAFWVSMWLAMLQPKVRAGGYVMVFTDWRQLPALTDALQAGGFVWRGLVPWDKTESSRAPHKGYFRHQCEYVVWGSNGPLPIATHGGPWPGLIRERVNPREKHHMTGKPTGLMEELVRVVPPGGVIVDPFMGSGSTGVAAARHGYPFVGMELTDHYFDIACRRIAHAQAQRPLLPPPVLPAPLAQQELTG</sequence>
<dbReference type="InterPro" id="IPR002941">
    <property type="entry name" value="DNA_methylase_N4/N6"/>
</dbReference>
<reference evidence="5 6" key="1">
    <citation type="submission" date="2018-07" db="EMBL/GenBank/DDBJ databases">
        <title>Genomic Encyclopedia of Type Strains, Phase IV (KMG-IV): sequencing the most valuable type-strain genomes for metagenomic binning, comparative biology and taxonomic classification.</title>
        <authorList>
            <person name="Goeker M."/>
        </authorList>
    </citation>
    <scope>NUCLEOTIDE SEQUENCE [LARGE SCALE GENOMIC DNA]</scope>
    <source>
        <strain evidence="5 6">DSM 21352</strain>
    </source>
</reference>
<protein>
    <recommendedName>
        <fullName evidence="3">Methyltransferase</fullName>
        <ecNumber evidence="3">2.1.1.-</ecNumber>
    </recommendedName>
</protein>
<dbReference type="EMBL" id="QQAV01000010">
    <property type="protein sequence ID" value="RDI20699.1"/>
    <property type="molecule type" value="Genomic_DNA"/>
</dbReference>
<evidence type="ECO:0000313" key="6">
    <source>
        <dbReference type="Proteomes" id="UP000255265"/>
    </source>
</evidence>
<dbReference type="Proteomes" id="UP000255265">
    <property type="component" value="Unassembled WGS sequence"/>
</dbReference>
<dbReference type="InterPro" id="IPR001091">
    <property type="entry name" value="RM_Methyltransferase"/>
</dbReference>
<dbReference type="Pfam" id="PF01555">
    <property type="entry name" value="N6_N4_Mtase"/>
    <property type="match status" value="1"/>
</dbReference>
<keyword evidence="2 5" id="KW-0808">Transferase</keyword>
<dbReference type="SUPFAM" id="SSF53335">
    <property type="entry name" value="S-adenosyl-L-methionine-dependent methyltransferases"/>
    <property type="match status" value="1"/>
</dbReference>
<gene>
    <name evidence="5" type="ORF">DFR41_110107</name>
</gene>